<reference evidence="2 3" key="1">
    <citation type="submission" date="2011-11" db="EMBL/GenBank/DDBJ databases">
        <title>Improved High-Quality Draft sequence of Beggiatoa alba B18lD.</title>
        <authorList>
            <consortium name="US DOE Joint Genome Institute"/>
            <person name="Lucas S."/>
            <person name="Han J."/>
            <person name="Lapidus A."/>
            <person name="Cheng J.-F."/>
            <person name="Goodwin L."/>
            <person name="Pitluck S."/>
            <person name="Peters L."/>
            <person name="Mikhailova N."/>
            <person name="Held B."/>
            <person name="Detter J.C."/>
            <person name="Han C."/>
            <person name="Tapia R."/>
            <person name="Land M."/>
            <person name="Hauser L."/>
            <person name="Kyrpides N."/>
            <person name="Ivanova N."/>
            <person name="Pagani I."/>
            <person name="Samuel K."/>
            <person name="Teske A."/>
            <person name="Mueller J."/>
            <person name="Woyke T."/>
        </authorList>
    </citation>
    <scope>NUCLEOTIDE SEQUENCE [LARGE SCALE GENOMIC DNA]</scope>
    <source>
        <strain evidence="2 3">B18LD</strain>
    </source>
</reference>
<dbReference type="GO" id="GO:0005737">
    <property type="term" value="C:cytoplasm"/>
    <property type="evidence" value="ECO:0007669"/>
    <property type="project" value="UniProtKB-SubCell"/>
</dbReference>
<organism evidence="2 3">
    <name type="scientific">Beggiatoa alba B18LD</name>
    <dbReference type="NCBI Taxonomy" id="395493"/>
    <lineage>
        <taxon>Bacteria</taxon>
        <taxon>Pseudomonadati</taxon>
        <taxon>Pseudomonadota</taxon>
        <taxon>Gammaproteobacteria</taxon>
        <taxon>Thiotrichales</taxon>
        <taxon>Thiotrichaceae</taxon>
        <taxon>Beggiatoa</taxon>
    </lineage>
</organism>
<evidence type="ECO:0000313" key="3">
    <source>
        <dbReference type="Proteomes" id="UP000005744"/>
    </source>
</evidence>
<protein>
    <recommendedName>
        <fullName evidence="1">Glycine cleavage system transcriptional repressor</fullName>
    </recommendedName>
</protein>
<dbReference type="EMBL" id="JH600070">
    <property type="protein sequence ID" value="EIJ41382.1"/>
    <property type="molecule type" value="Genomic_DNA"/>
</dbReference>
<dbReference type="InterPro" id="IPR050990">
    <property type="entry name" value="UPF0237/GcvR_regulator"/>
</dbReference>
<gene>
    <name evidence="2" type="ORF">BegalDRAFT_0463</name>
</gene>
<dbReference type="eggNOG" id="COG2716">
    <property type="taxonomic scope" value="Bacteria"/>
</dbReference>
<proteinExistence type="predicted"/>
<dbReference type="Gene3D" id="3.30.70.260">
    <property type="match status" value="2"/>
</dbReference>
<keyword evidence="3" id="KW-1185">Reference proteome</keyword>
<dbReference type="GO" id="GO:0006355">
    <property type="term" value="P:regulation of DNA-templated transcription"/>
    <property type="evidence" value="ECO:0007669"/>
    <property type="project" value="UniProtKB-UniRule"/>
</dbReference>
<dbReference type="SUPFAM" id="SSF55021">
    <property type="entry name" value="ACT-like"/>
    <property type="match status" value="2"/>
</dbReference>
<keyword evidence="1" id="KW-0678">Repressor</keyword>
<dbReference type="OrthoDB" id="5814713at2"/>
<dbReference type="HOGENOM" id="CLU_095322_0_1_6"/>
<sequence length="173" mass="19458">MQLVICAIAPHKPQLIKQLSRTLVDSGGNIEELRLTTLGDQVSLFLSISGTWNAIAKIETQFPRLQEQLGITILSQRAETLPKLTNHLPYLIEVVAIYNAEILPNIVRFFSDADVRIEDINSHTYTLAQLETLMLSLTLRIYVPNTIVISNLRGDFFDLADELNLDAVMEPIK</sequence>
<name>I3CCN9_9GAMM</name>
<keyword evidence="1" id="KW-0963">Cytoplasm</keyword>
<dbReference type="RefSeq" id="WP_002683266.1">
    <property type="nucleotide sequence ID" value="NZ_JH600070.1"/>
</dbReference>
<dbReference type="AlphaFoldDB" id="I3CCN9"/>
<dbReference type="Pfam" id="PF13740">
    <property type="entry name" value="ACT_6"/>
    <property type="match status" value="1"/>
</dbReference>
<evidence type="ECO:0000313" key="2">
    <source>
        <dbReference type="EMBL" id="EIJ41382.1"/>
    </source>
</evidence>
<dbReference type="InterPro" id="IPR016867">
    <property type="entry name" value="GcvR"/>
</dbReference>
<keyword evidence="1" id="KW-0804">Transcription</keyword>
<dbReference type="InterPro" id="IPR045865">
    <property type="entry name" value="ACT-like_dom_sf"/>
</dbReference>
<accession>I3CCN9</accession>
<evidence type="ECO:0000256" key="1">
    <source>
        <dbReference type="PIRNR" id="PIRNR028103"/>
    </source>
</evidence>
<dbReference type="Proteomes" id="UP000005744">
    <property type="component" value="Unassembled WGS sequence"/>
</dbReference>
<comment type="subcellular location">
    <subcellularLocation>
        <location evidence="1">Cytoplasm</location>
    </subcellularLocation>
</comment>
<dbReference type="PANTHER" id="PTHR34875">
    <property type="entry name" value="UPF0237 PROTEIN MJ1558"/>
    <property type="match status" value="1"/>
</dbReference>
<dbReference type="PANTHER" id="PTHR34875:SF5">
    <property type="entry name" value="GLYCINE CLEAVAGE SYSTEM TRANSCRIPTIONAL REPRESSOR"/>
    <property type="match status" value="1"/>
</dbReference>
<dbReference type="PIRSF" id="PIRSF028103">
    <property type="entry name" value="GcvR"/>
    <property type="match status" value="1"/>
</dbReference>
<dbReference type="STRING" id="395493.BegalDRAFT_0463"/>